<evidence type="ECO:0000313" key="1">
    <source>
        <dbReference type="EMBL" id="AXE24709.1"/>
    </source>
</evidence>
<dbReference type="EMBL" id="CP030862">
    <property type="protein sequence ID" value="AXE24709.1"/>
    <property type="molecule type" value="Genomic_DNA"/>
</dbReference>
<proteinExistence type="predicted"/>
<organism evidence="1 2">
    <name type="scientific">Streptomyces globosus</name>
    <dbReference type="NCBI Taxonomy" id="68209"/>
    <lineage>
        <taxon>Bacteria</taxon>
        <taxon>Bacillati</taxon>
        <taxon>Actinomycetota</taxon>
        <taxon>Actinomycetes</taxon>
        <taxon>Kitasatosporales</taxon>
        <taxon>Streptomycetaceae</taxon>
        <taxon>Streptomyces</taxon>
    </lineage>
</organism>
<dbReference type="KEGG" id="sgz:C0216_15720"/>
<dbReference type="Proteomes" id="UP000252004">
    <property type="component" value="Chromosome"/>
</dbReference>
<gene>
    <name evidence="1" type="ORF">C0216_15720</name>
</gene>
<name>A0A344U1D8_9ACTN</name>
<protein>
    <submittedName>
        <fullName evidence="1">Uncharacterized protein</fullName>
    </submittedName>
</protein>
<reference evidence="1 2" key="1">
    <citation type="submission" date="2018-01" db="EMBL/GenBank/DDBJ databases">
        <title>Draft genome Sequence of streptomyces globosus LZH-48.</title>
        <authorList>
            <person name="Ran K."/>
            <person name="Li Z."/>
            <person name="Wei S."/>
            <person name="Dong R."/>
        </authorList>
    </citation>
    <scope>NUCLEOTIDE SEQUENCE [LARGE SCALE GENOMIC DNA]</scope>
    <source>
        <strain evidence="1 2">LZH-48</strain>
    </source>
</reference>
<dbReference type="AlphaFoldDB" id="A0A344U1D8"/>
<dbReference type="RefSeq" id="WP_114055897.1">
    <property type="nucleotide sequence ID" value="NZ_CP030862.1"/>
</dbReference>
<accession>A0A344U1D8</accession>
<evidence type="ECO:0000313" key="2">
    <source>
        <dbReference type="Proteomes" id="UP000252004"/>
    </source>
</evidence>
<sequence>MSSKETRPAKAARFRTLVLATLLGATAVAVTTRGRGPAVGLSAGLVIAGDRQYSGGRVNGRLGNS</sequence>
<keyword evidence="2" id="KW-1185">Reference proteome</keyword>